<feature type="domain" description="GFO/IDH/MocA-like oxidoreductase" evidence="2">
    <location>
        <begin position="143"/>
        <end position="263"/>
    </location>
</feature>
<dbReference type="PANTHER" id="PTHR43249">
    <property type="entry name" value="UDP-N-ACETYL-2-AMINO-2-DEOXY-D-GLUCURONATE OXIDASE"/>
    <property type="match status" value="1"/>
</dbReference>
<sequence length="350" mass="36842">MIQRKRPKVALIGAGMVAKTHVDACVDAAGKLQLTGISSRSNARAAILAQDASARLGEEVVTYPSVAQIADDPDIDFVIIATPPNVRGELIAPLAQAGKHILLEKPIGRTADEAQQIVDLCKKAGVTLGIVFQHRARAASVIAAQMVSSGELGPLALVEMNVPWWREQAYYDEPGRGTYDRDGGGVLISQAIHTIDLALSFTGPVQSVRAMATTTRFHQMESEDFVVAGLEFANGAVGSLVASTASYPGGAESITLHFAQATLHLESGQLCITRRNGDKTIHGDAASTGGGADPMAFTHAWHQSVIENFAAAITGTERLLAPGDEAMAAHNLINAITRSAKSGSIEYVTQ</sequence>
<keyword evidence="3" id="KW-0560">Oxidoreductase</keyword>
<dbReference type="Pfam" id="PF22725">
    <property type="entry name" value="GFO_IDH_MocA_C3"/>
    <property type="match status" value="1"/>
</dbReference>
<dbReference type="InterPro" id="IPR052515">
    <property type="entry name" value="Gfo/Idh/MocA_Oxidoreductase"/>
</dbReference>
<dbReference type="RefSeq" id="WP_087210204.1">
    <property type="nucleotide sequence ID" value="NZ_CP021431.1"/>
</dbReference>
<dbReference type="Gene3D" id="3.30.360.10">
    <property type="entry name" value="Dihydrodipicolinate Reductase, domain 2"/>
    <property type="match status" value="1"/>
</dbReference>
<dbReference type="InterPro" id="IPR055170">
    <property type="entry name" value="GFO_IDH_MocA-like_dom"/>
</dbReference>
<dbReference type="Gene3D" id="3.40.50.720">
    <property type="entry name" value="NAD(P)-binding Rossmann-like Domain"/>
    <property type="match status" value="1"/>
</dbReference>
<name>A0A1Y0EG23_9RHOB</name>
<evidence type="ECO:0000313" key="3">
    <source>
        <dbReference type="EMBL" id="ARU02359.1"/>
    </source>
</evidence>
<dbReference type="AlphaFoldDB" id="A0A1Y0EG23"/>
<protein>
    <submittedName>
        <fullName evidence="3">Scyllo-inositol 2-dehydrogenase (NAD(+))</fullName>
        <ecNumber evidence="3">1.1.1.370</ecNumber>
    </submittedName>
</protein>
<evidence type="ECO:0000259" key="2">
    <source>
        <dbReference type="Pfam" id="PF22725"/>
    </source>
</evidence>
<dbReference type="GO" id="GO:0000166">
    <property type="term" value="F:nucleotide binding"/>
    <property type="evidence" value="ECO:0007669"/>
    <property type="project" value="InterPro"/>
</dbReference>
<proteinExistence type="predicted"/>
<dbReference type="SUPFAM" id="SSF55347">
    <property type="entry name" value="Glyceraldehyde-3-phosphate dehydrogenase-like, C-terminal domain"/>
    <property type="match status" value="1"/>
</dbReference>
<dbReference type="GO" id="GO:0016491">
    <property type="term" value="F:oxidoreductase activity"/>
    <property type="evidence" value="ECO:0007669"/>
    <property type="project" value="UniProtKB-KW"/>
</dbReference>
<dbReference type="Proteomes" id="UP000195273">
    <property type="component" value="Chromosome"/>
</dbReference>
<organism evidence="3 4">
    <name type="scientific">Yoonia vestfoldensis</name>
    <dbReference type="NCBI Taxonomy" id="245188"/>
    <lineage>
        <taxon>Bacteria</taxon>
        <taxon>Pseudomonadati</taxon>
        <taxon>Pseudomonadota</taxon>
        <taxon>Alphaproteobacteria</taxon>
        <taxon>Rhodobacterales</taxon>
        <taxon>Paracoccaceae</taxon>
        <taxon>Yoonia</taxon>
    </lineage>
</organism>
<dbReference type="KEGG" id="lvs:LOKVESSMR4R_03074"/>
<dbReference type="InterPro" id="IPR000683">
    <property type="entry name" value="Gfo/Idh/MocA-like_OxRdtase_N"/>
</dbReference>
<evidence type="ECO:0000313" key="4">
    <source>
        <dbReference type="Proteomes" id="UP000195273"/>
    </source>
</evidence>
<dbReference type="SUPFAM" id="SSF51735">
    <property type="entry name" value="NAD(P)-binding Rossmann-fold domains"/>
    <property type="match status" value="1"/>
</dbReference>
<keyword evidence="4" id="KW-1185">Reference proteome</keyword>
<dbReference type="InterPro" id="IPR036291">
    <property type="entry name" value="NAD(P)-bd_dom_sf"/>
</dbReference>
<dbReference type="Pfam" id="PF01408">
    <property type="entry name" value="GFO_IDH_MocA"/>
    <property type="match status" value="1"/>
</dbReference>
<dbReference type="EMBL" id="CP021431">
    <property type="protein sequence ID" value="ARU02359.1"/>
    <property type="molecule type" value="Genomic_DNA"/>
</dbReference>
<accession>A0A1Y0EG23</accession>
<gene>
    <name evidence="3" type="primary">iolX</name>
    <name evidence="3" type="ORF">LOKVESSMR4R_03074</name>
</gene>
<dbReference type="EC" id="1.1.1.370" evidence="3"/>
<dbReference type="PANTHER" id="PTHR43249:SF1">
    <property type="entry name" value="D-GLUCOSIDE 3-DEHYDROGENASE"/>
    <property type="match status" value="1"/>
</dbReference>
<feature type="domain" description="Gfo/Idh/MocA-like oxidoreductase N-terminal" evidence="1">
    <location>
        <begin position="8"/>
        <end position="129"/>
    </location>
</feature>
<dbReference type="OrthoDB" id="9792935at2"/>
<reference evidence="3 4" key="1">
    <citation type="submission" date="2017-05" db="EMBL/GenBank/DDBJ databases">
        <title>Genome Sequence of Loktanella vestfoldensis Strain SMR4r Isolated from a Culture of the Diatom Skeletonema marinoi.</title>
        <authorList>
            <person name="Topel M."/>
            <person name="Pinder M.I.M."/>
            <person name="Johansson O.N."/>
            <person name="Kourtchenko O."/>
            <person name="Godhe A."/>
            <person name="Clarke A.K."/>
        </authorList>
    </citation>
    <scope>NUCLEOTIDE SEQUENCE [LARGE SCALE GENOMIC DNA]</scope>
    <source>
        <strain evidence="3 4">SMR4r</strain>
    </source>
</reference>
<evidence type="ECO:0000259" key="1">
    <source>
        <dbReference type="Pfam" id="PF01408"/>
    </source>
</evidence>